<comment type="subcellular location">
    <subcellularLocation>
        <location evidence="1">Membrane</location>
        <topology evidence="1">Multi-pass membrane protein</topology>
    </subcellularLocation>
</comment>
<protein>
    <submittedName>
        <fullName evidence="7">DEKNAAC103199</fullName>
    </submittedName>
</protein>
<dbReference type="PANTHER" id="PTHR23501">
    <property type="entry name" value="MAJOR FACILITATOR SUPERFAMILY"/>
    <property type="match status" value="1"/>
</dbReference>
<evidence type="ECO:0000256" key="4">
    <source>
        <dbReference type="ARBA" id="ARBA00022989"/>
    </source>
</evidence>
<accession>A0A448YMS0</accession>
<organism evidence="7 8">
    <name type="scientific">Brettanomyces naardenensis</name>
    <name type="common">Yeast</name>
    <dbReference type="NCBI Taxonomy" id="13370"/>
    <lineage>
        <taxon>Eukaryota</taxon>
        <taxon>Fungi</taxon>
        <taxon>Dikarya</taxon>
        <taxon>Ascomycota</taxon>
        <taxon>Saccharomycotina</taxon>
        <taxon>Pichiomycetes</taxon>
        <taxon>Pichiales</taxon>
        <taxon>Pichiaceae</taxon>
        <taxon>Brettanomyces</taxon>
    </lineage>
</organism>
<keyword evidence="4 6" id="KW-1133">Transmembrane helix</keyword>
<evidence type="ECO:0000313" key="7">
    <source>
        <dbReference type="EMBL" id="VEU22186.1"/>
    </source>
</evidence>
<dbReference type="GO" id="GO:0022857">
    <property type="term" value="F:transmembrane transporter activity"/>
    <property type="evidence" value="ECO:0007669"/>
    <property type="project" value="TreeGrafter"/>
</dbReference>
<dbReference type="InParanoid" id="A0A448YMS0"/>
<dbReference type="OrthoDB" id="4078873at2759"/>
<evidence type="ECO:0000256" key="1">
    <source>
        <dbReference type="ARBA" id="ARBA00004141"/>
    </source>
</evidence>
<comment type="similarity">
    <text evidence="2">Belongs to the major facilitator superfamily.</text>
</comment>
<dbReference type="PANTHER" id="PTHR23501:SF50">
    <property type="entry name" value="MFS SIDEROCHROME IRON TRANSPORTER MIRB (AFU_ORTHOLOGUE AFUA_3G03640)-RELATED"/>
    <property type="match status" value="1"/>
</dbReference>
<evidence type="ECO:0000256" key="2">
    <source>
        <dbReference type="ARBA" id="ARBA00008335"/>
    </source>
</evidence>
<keyword evidence="3 6" id="KW-0812">Transmembrane</keyword>
<dbReference type="AlphaFoldDB" id="A0A448YMS0"/>
<evidence type="ECO:0000256" key="5">
    <source>
        <dbReference type="ARBA" id="ARBA00023136"/>
    </source>
</evidence>
<keyword evidence="5 6" id="KW-0472">Membrane</keyword>
<evidence type="ECO:0000256" key="3">
    <source>
        <dbReference type="ARBA" id="ARBA00022692"/>
    </source>
</evidence>
<dbReference type="GO" id="GO:0005886">
    <property type="term" value="C:plasma membrane"/>
    <property type="evidence" value="ECO:0007669"/>
    <property type="project" value="TreeGrafter"/>
</dbReference>
<dbReference type="STRING" id="13370.A0A448YMS0"/>
<dbReference type="Proteomes" id="UP000290900">
    <property type="component" value="Unassembled WGS sequence"/>
</dbReference>
<dbReference type="EMBL" id="CAACVR010000019">
    <property type="protein sequence ID" value="VEU22186.1"/>
    <property type="molecule type" value="Genomic_DNA"/>
</dbReference>
<feature type="transmembrane region" description="Helical" evidence="6">
    <location>
        <begin position="109"/>
        <end position="131"/>
    </location>
</feature>
<evidence type="ECO:0000313" key="8">
    <source>
        <dbReference type="Proteomes" id="UP000290900"/>
    </source>
</evidence>
<name>A0A448YMS0_BRENA</name>
<evidence type="ECO:0000256" key="6">
    <source>
        <dbReference type="SAM" id="Phobius"/>
    </source>
</evidence>
<gene>
    <name evidence="7" type="ORF">BRENAR_LOCUS2918</name>
</gene>
<feature type="transmembrane region" description="Helical" evidence="6">
    <location>
        <begin position="78"/>
        <end position="97"/>
    </location>
</feature>
<proteinExistence type="inferred from homology"/>
<feature type="transmembrane region" description="Helical" evidence="6">
    <location>
        <begin position="20"/>
        <end position="42"/>
    </location>
</feature>
<sequence>MISAFAGSYASDKMLATIGWAWGFGTFAFITPVICVLFYIILKMNLRKAKRGKATDEKETPKLSFTQQIWKQLIEFDALGVFFFSAGLVIFLLPFNIASSAPNGWDTGYIIAMIIVGFVLLVAFGLTEAYIAPVPFVKYHFLTDRTLMGGLSTRFHLPDFLLLLEELFHIFSPSCQLSSCCSGGVYQQYIQRCLRVPSIHCRLGDS</sequence>
<keyword evidence="8" id="KW-1185">Reference proteome</keyword>
<reference evidence="7 8" key="1">
    <citation type="submission" date="2018-12" db="EMBL/GenBank/DDBJ databases">
        <authorList>
            <person name="Tiukova I."/>
            <person name="Dainat J."/>
        </authorList>
    </citation>
    <scope>NUCLEOTIDE SEQUENCE [LARGE SCALE GENOMIC DNA]</scope>
</reference>